<dbReference type="Proteomes" id="UP000824120">
    <property type="component" value="Chromosome 12"/>
</dbReference>
<dbReference type="AlphaFoldDB" id="A0A9J5WB51"/>
<sequence>MDIGVEMGWGWGDLDAIKNAALKVVSDYLKYSIDDDDDDGDEEDMYENEDDDDMEVEKGEKHLNFFAKLFEEDGGLRVYYEKNSKSGGEFICLVCRGVGK</sequence>
<reference evidence="2 3" key="1">
    <citation type="submission" date="2020-09" db="EMBL/GenBank/DDBJ databases">
        <title>De no assembly of potato wild relative species, Solanum commersonii.</title>
        <authorList>
            <person name="Cho K."/>
        </authorList>
    </citation>
    <scope>NUCLEOTIDE SEQUENCE [LARGE SCALE GENOMIC DNA]</scope>
    <source>
        <strain evidence="2">LZ3.2</strain>
        <tissue evidence="2">Leaf</tissue>
    </source>
</reference>
<dbReference type="PANTHER" id="PTHR34546">
    <property type="entry name" value="OS06G0153600 PROTEIN"/>
    <property type="match status" value="1"/>
</dbReference>
<accession>A0A9J5WB51</accession>
<proteinExistence type="predicted"/>
<protein>
    <submittedName>
        <fullName evidence="2">Uncharacterized protein</fullName>
    </submittedName>
</protein>
<name>A0A9J5WB51_SOLCO</name>
<organism evidence="2 3">
    <name type="scientific">Solanum commersonii</name>
    <name type="common">Commerson's wild potato</name>
    <name type="synonym">Commerson's nightshade</name>
    <dbReference type="NCBI Taxonomy" id="4109"/>
    <lineage>
        <taxon>Eukaryota</taxon>
        <taxon>Viridiplantae</taxon>
        <taxon>Streptophyta</taxon>
        <taxon>Embryophyta</taxon>
        <taxon>Tracheophyta</taxon>
        <taxon>Spermatophyta</taxon>
        <taxon>Magnoliopsida</taxon>
        <taxon>eudicotyledons</taxon>
        <taxon>Gunneridae</taxon>
        <taxon>Pentapetalae</taxon>
        <taxon>asterids</taxon>
        <taxon>lamiids</taxon>
        <taxon>Solanales</taxon>
        <taxon>Solanaceae</taxon>
        <taxon>Solanoideae</taxon>
        <taxon>Solaneae</taxon>
        <taxon>Solanum</taxon>
    </lineage>
</organism>
<evidence type="ECO:0000256" key="1">
    <source>
        <dbReference type="SAM" id="MobiDB-lite"/>
    </source>
</evidence>
<evidence type="ECO:0000313" key="2">
    <source>
        <dbReference type="EMBL" id="KAG5572304.1"/>
    </source>
</evidence>
<evidence type="ECO:0000313" key="3">
    <source>
        <dbReference type="Proteomes" id="UP000824120"/>
    </source>
</evidence>
<comment type="caution">
    <text evidence="2">The sequence shown here is derived from an EMBL/GenBank/DDBJ whole genome shotgun (WGS) entry which is preliminary data.</text>
</comment>
<gene>
    <name evidence="2" type="ORF">H5410_062070</name>
</gene>
<dbReference type="EMBL" id="JACXVP010000012">
    <property type="protein sequence ID" value="KAG5572304.1"/>
    <property type="molecule type" value="Genomic_DNA"/>
</dbReference>
<dbReference type="OrthoDB" id="1929495at2759"/>
<feature type="region of interest" description="Disordered" evidence="1">
    <location>
        <begin position="33"/>
        <end position="53"/>
    </location>
</feature>
<feature type="compositionally biased region" description="Acidic residues" evidence="1">
    <location>
        <begin position="34"/>
        <end position="53"/>
    </location>
</feature>
<dbReference type="PANTHER" id="PTHR34546:SF3">
    <property type="entry name" value="OS06G0153600 PROTEIN"/>
    <property type="match status" value="1"/>
</dbReference>
<keyword evidence="3" id="KW-1185">Reference proteome</keyword>